<dbReference type="AlphaFoldDB" id="A0A813KAA4"/>
<dbReference type="FunFam" id="1.10.510.10:FF:000571">
    <property type="entry name" value="Maternal embryonic leucine zipper kinase"/>
    <property type="match status" value="1"/>
</dbReference>
<dbReference type="InterPro" id="IPR011009">
    <property type="entry name" value="Kinase-like_dom_sf"/>
</dbReference>
<evidence type="ECO:0000256" key="7">
    <source>
        <dbReference type="PROSITE-ProRule" id="PRU10141"/>
    </source>
</evidence>
<evidence type="ECO:0000256" key="2">
    <source>
        <dbReference type="ARBA" id="ARBA00022527"/>
    </source>
</evidence>
<organism evidence="9 10">
    <name type="scientific">Polarella glacialis</name>
    <name type="common">Dinoflagellate</name>
    <dbReference type="NCBI Taxonomy" id="89957"/>
    <lineage>
        <taxon>Eukaryota</taxon>
        <taxon>Sar</taxon>
        <taxon>Alveolata</taxon>
        <taxon>Dinophyceae</taxon>
        <taxon>Suessiales</taxon>
        <taxon>Suessiaceae</taxon>
        <taxon>Polarella</taxon>
    </lineage>
</organism>
<keyword evidence="2" id="KW-0723">Serine/threonine-protein kinase</keyword>
<feature type="binding site" evidence="7">
    <location>
        <position position="55"/>
    </location>
    <ligand>
        <name>ATP</name>
        <dbReference type="ChEBI" id="CHEBI:30616"/>
    </ligand>
</feature>
<dbReference type="EMBL" id="CAJNNW010028994">
    <property type="protein sequence ID" value="CAE8698519.1"/>
    <property type="molecule type" value="Genomic_DNA"/>
</dbReference>
<dbReference type="PROSITE" id="PS50011">
    <property type="entry name" value="PROTEIN_KINASE_DOM"/>
    <property type="match status" value="1"/>
</dbReference>
<proteinExistence type="predicted"/>
<dbReference type="CDD" id="cd05117">
    <property type="entry name" value="STKc_CAMK"/>
    <property type="match status" value="1"/>
</dbReference>
<dbReference type="SUPFAM" id="SSF56112">
    <property type="entry name" value="Protein kinase-like (PK-like)"/>
    <property type="match status" value="1"/>
</dbReference>
<reference evidence="9" key="1">
    <citation type="submission" date="2021-02" db="EMBL/GenBank/DDBJ databases">
        <authorList>
            <person name="Dougan E. K."/>
            <person name="Rhodes N."/>
            <person name="Thang M."/>
            <person name="Chan C."/>
        </authorList>
    </citation>
    <scope>NUCLEOTIDE SEQUENCE</scope>
</reference>
<dbReference type="GO" id="GO:0004674">
    <property type="term" value="F:protein serine/threonine kinase activity"/>
    <property type="evidence" value="ECO:0007669"/>
    <property type="project" value="UniProtKB-KW"/>
</dbReference>
<evidence type="ECO:0000256" key="4">
    <source>
        <dbReference type="ARBA" id="ARBA00022741"/>
    </source>
</evidence>
<dbReference type="InterPro" id="IPR017441">
    <property type="entry name" value="Protein_kinase_ATP_BS"/>
</dbReference>
<dbReference type="GO" id="GO:0005524">
    <property type="term" value="F:ATP binding"/>
    <property type="evidence" value="ECO:0007669"/>
    <property type="project" value="UniProtKB-UniRule"/>
</dbReference>
<dbReference type="PANTHER" id="PTHR24349">
    <property type="entry name" value="SERINE/THREONINE-PROTEIN KINASE"/>
    <property type="match status" value="1"/>
</dbReference>
<dbReference type="Proteomes" id="UP000626109">
    <property type="component" value="Unassembled WGS sequence"/>
</dbReference>
<dbReference type="Gene3D" id="1.10.510.10">
    <property type="entry name" value="Transferase(Phosphotransferase) domain 1"/>
    <property type="match status" value="1"/>
</dbReference>
<keyword evidence="3" id="KW-0808">Transferase</keyword>
<evidence type="ECO:0000259" key="8">
    <source>
        <dbReference type="PROSITE" id="PS50011"/>
    </source>
</evidence>
<keyword evidence="4 7" id="KW-0547">Nucleotide-binding</keyword>
<evidence type="ECO:0000256" key="6">
    <source>
        <dbReference type="ARBA" id="ARBA00022840"/>
    </source>
</evidence>
<dbReference type="InterPro" id="IPR000719">
    <property type="entry name" value="Prot_kinase_dom"/>
</dbReference>
<dbReference type="PROSITE" id="PS00107">
    <property type="entry name" value="PROTEIN_KINASE_ATP"/>
    <property type="match status" value="1"/>
</dbReference>
<evidence type="ECO:0000256" key="3">
    <source>
        <dbReference type="ARBA" id="ARBA00022679"/>
    </source>
</evidence>
<comment type="subunit">
    <text evidence="1">Monomer.</text>
</comment>
<dbReference type="Pfam" id="PF00069">
    <property type="entry name" value="Pkinase"/>
    <property type="match status" value="1"/>
</dbReference>
<comment type="caution">
    <text evidence="9">The sequence shown here is derived from an EMBL/GenBank/DDBJ whole genome shotgun (WGS) entry which is preliminary data.</text>
</comment>
<sequence length="340" mass="37424">MALACWKGVCSCLRPQSSFQDYYTAAGDKQLGEGSFSTVFVATCKSTGLQRAVKKILRSGLTARISADIQNGIDNEFRLTMASDHPNINKLSQRFEDQRYIYLVMELCSGGELCEGIVEADCFTEHQAAILMRQVCSTLSYMHGRGVCHRDIKPEHYLFVRKGPLDSTPLKLIDFGLSCCFQPGEVLREPVGTALYVAPEVLKEAYGSACDLWSFGVIVYLILGGSHPFNGDSAKQVAKSVRKGRFSLDDSCWQVISDDAKDLIHRLLEKDAQTRITAAQAQDHVWLRPGASNSNCADLGPEVIGRLRTFCAESRHARTLCAKEPAGVPTLAELMGSRQC</sequence>
<accession>A0A813KAA4</accession>
<evidence type="ECO:0000313" key="10">
    <source>
        <dbReference type="Proteomes" id="UP000626109"/>
    </source>
</evidence>
<name>A0A813KAA4_POLGL</name>
<keyword evidence="6 7" id="KW-0067">ATP-binding</keyword>
<evidence type="ECO:0000313" key="9">
    <source>
        <dbReference type="EMBL" id="CAE8698519.1"/>
    </source>
</evidence>
<evidence type="ECO:0000256" key="5">
    <source>
        <dbReference type="ARBA" id="ARBA00022777"/>
    </source>
</evidence>
<evidence type="ECO:0000256" key="1">
    <source>
        <dbReference type="ARBA" id="ARBA00011245"/>
    </source>
</evidence>
<keyword evidence="5" id="KW-0418">Kinase</keyword>
<protein>
    <recommendedName>
        <fullName evidence="8">Protein kinase domain-containing protein</fullName>
    </recommendedName>
</protein>
<dbReference type="InterPro" id="IPR050205">
    <property type="entry name" value="CDPK_Ser/Thr_kinases"/>
</dbReference>
<feature type="domain" description="Protein kinase" evidence="8">
    <location>
        <begin position="25"/>
        <end position="287"/>
    </location>
</feature>
<dbReference type="Gene3D" id="3.30.200.20">
    <property type="entry name" value="Phosphorylase Kinase, domain 1"/>
    <property type="match status" value="1"/>
</dbReference>
<gene>
    <name evidence="9" type="ORF">PGLA2088_LOCUS30777</name>
</gene>